<dbReference type="NCBIfam" id="TIGR01755">
    <property type="entry name" value="flav_wrbA"/>
    <property type="match status" value="1"/>
</dbReference>
<dbReference type="AlphaFoldDB" id="A0A0Q9XSW4"/>
<dbReference type="InterPro" id="IPR029039">
    <property type="entry name" value="Flavoprotein-like_sf"/>
</dbReference>
<dbReference type="InterPro" id="IPR005025">
    <property type="entry name" value="FMN_Rdtase-like_dom"/>
</dbReference>
<sequence length="205" mass="22415">MEDLKLAIIYYSSTGTNYQLSNWAKEAAEEVGVEVKLLKVEELAPPAAIESNKAWKKHHEATKEVPVAKLEDVDWADALIFSIPTRFGNLPSQMKQYLDLLGGLWAQGKTINKVVSAMSSAQNPHGGQEQTIHALYTSMMHFGAIIVPTGYTDESIFAAGGNPYGTSVSVDSEGNMQEDVQAAVKHQTKRIIQIAKWIKNGLASL</sequence>
<protein>
    <submittedName>
        <fullName evidence="3">NAD(P)H:quinone oxidoreductase, type IV</fullName>
    </submittedName>
</protein>
<reference evidence="3 4" key="1">
    <citation type="submission" date="2015-06" db="EMBL/GenBank/DDBJ databases">
        <title>Genome sequencing project of Bacillus galactosidilyticus PL133.</title>
        <authorList>
            <person name="Gaiero J."/>
            <person name="Nicol R."/>
            <person name="Habash M."/>
        </authorList>
    </citation>
    <scope>NUCLEOTIDE SEQUENCE [LARGE SCALE GENOMIC DNA]</scope>
    <source>
        <strain evidence="3 4">PL133</strain>
    </source>
</reference>
<comment type="caution">
    <text evidence="3">The sequence shown here is derived from an EMBL/GenBank/DDBJ whole genome shotgun (WGS) entry which is preliminary data.</text>
</comment>
<evidence type="ECO:0000313" key="3">
    <source>
        <dbReference type="EMBL" id="KRG11611.1"/>
    </source>
</evidence>
<feature type="domain" description="Flavodoxin-like" evidence="2">
    <location>
        <begin position="6"/>
        <end position="192"/>
    </location>
</feature>
<name>A0A0Q9XSW4_9BACI</name>
<proteinExistence type="inferred from homology"/>
<comment type="similarity">
    <text evidence="1">Belongs to the WrbA family.</text>
</comment>
<dbReference type="EMBL" id="LGPB01000119">
    <property type="protein sequence ID" value="KRG11611.1"/>
    <property type="molecule type" value="Genomic_DNA"/>
</dbReference>
<accession>A0A0Q9XSW4</accession>
<dbReference type="Gene3D" id="3.40.50.360">
    <property type="match status" value="1"/>
</dbReference>
<dbReference type="GO" id="GO:0010181">
    <property type="term" value="F:FMN binding"/>
    <property type="evidence" value="ECO:0007669"/>
    <property type="project" value="InterPro"/>
</dbReference>
<evidence type="ECO:0000313" key="4">
    <source>
        <dbReference type="Proteomes" id="UP000053881"/>
    </source>
</evidence>
<dbReference type="FunFam" id="3.40.50.360:FF:000001">
    <property type="entry name" value="NAD(P)H dehydrogenase (Quinone) FQR1-like"/>
    <property type="match status" value="1"/>
</dbReference>
<dbReference type="GO" id="GO:0003955">
    <property type="term" value="F:NAD(P)H dehydrogenase (quinone) activity"/>
    <property type="evidence" value="ECO:0007669"/>
    <property type="project" value="InterPro"/>
</dbReference>
<dbReference type="PROSITE" id="PS50902">
    <property type="entry name" value="FLAVODOXIN_LIKE"/>
    <property type="match status" value="1"/>
</dbReference>
<organism evidence="3 4">
    <name type="scientific">Lederbergia galactosidilytica</name>
    <dbReference type="NCBI Taxonomy" id="217031"/>
    <lineage>
        <taxon>Bacteria</taxon>
        <taxon>Bacillati</taxon>
        <taxon>Bacillota</taxon>
        <taxon>Bacilli</taxon>
        <taxon>Bacillales</taxon>
        <taxon>Bacillaceae</taxon>
        <taxon>Lederbergia</taxon>
    </lineage>
</organism>
<dbReference type="InterPro" id="IPR008254">
    <property type="entry name" value="Flavodoxin/NO_synth"/>
</dbReference>
<evidence type="ECO:0000256" key="1">
    <source>
        <dbReference type="ARBA" id="ARBA00006961"/>
    </source>
</evidence>
<dbReference type="GO" id="GO:0016020">
    <property type="term" value="C:membrane"/>
    <property type="evidence" value="ECO:0007669"/>
    <property type="project" value="TreeGrafter"/>
</dbReference>
<gene>
    <name evidence="3" type="ORF">ACA29_16880</name>
</gene>
<evidence type="ECO:0000259" key="2">
    <source>
        <dbReference type="PROSITE" id="PS50902"/>
    </source>
</evidence>
<dbReference type="SUPFAM" id="SSF52218">
    <property type="entry name" value="Flavoproteins"/>
    <property type="match status" value="1"/>
</dbReference>
<dbReference type="Pfam" id="PF03358">
    <property type="entry name" value="FMN_red"/>
    <property type="match status" value="1"/>
</dbReference>
<dbReference type="PANTHER" id="PTHR30546">
    <property type="entry name" value="FLAVODOXIN-RELATED PROTEIN WRBA-RELATED"/>
    <property type="match status" value="1"/>
</dbReference>
<dbReference type="Proteomes" id="UP000053881">
    <property type="component" value="Unassembled WGS sequence"/>
</dbReference>
<dbReference type="NCBIfam" id="NF002999">
    <property type="entry name" value="PRK03767.1"/>
    <property type="match status" value="1"/>
</dbReference>
<dbReference type="PANTHER" id="PTHR30546:SF23">
    <property type="entry name" value="FLAVOPROTEIN-LIKE PROTEIN YCP4-RELATED"/>
    <property type="match status" value="1"/>
</dbReference>
<dbReference type="PATRIC" id="fig|217031.4.peg.5736"/>
<dbReference type="InterPro" id="IPR010089">
    <property type="entry name" value="Flavoprotein_WrbA-like"/>
</dbReference>